<dbReference type="Pfam" id="PF02653">
    <property type="entry name" value="BPD_transp_2"/>
    <property type="match status" value="2"/>
</dbReference>
<evidence type="ECO:0000256" key="3">
    <source>
        <dbReference type="ARBA" id="ARBA00022692"/>
    </source>
</evidence>
<feature type="transmembrane region" description="Helical" evidence="6">
    <location>
        <begin position="118"/>
        <end position="135"/>
    </location>
</feature>
<dbReference type="RefSeq" id="WP_108126902.1">
    <property type="nucleotide sequence ID" value="NZ_QBKP01000001.1"/>
</dbReference>
<feature type="transmembrane region" description="Helical" evidence="6">
    <location>
        <begin position="406"/>
        <end position="424"/>
    </location>
</feature>
<comment type="subcellular location">
    <subcellularLocation>
        <location evidence="1">Cell membrane</location>
        <topology evidence="1">Multi-pass membrane protein</topology>
    </subcellularLocation>
</comment>
<dbReference type="OrthoDB" id="9814461at2"/>
<feature type="transmembrane region" description="Helical" evidence="6">
    <location>
        <begin position="5"/>
        <end position="23"/>
    </location>
</feature>
<evidence type="ECO:0000313" key="8">
    <source>
        <dbReference type="Proteomes" id="UP000244224"/>
    </source>
</evidence>
<name>A0A2T6BB35_9RHOB</name>
<protein>
    <submittedName>
        <fullName evidence="7">Amino acid/amide ABC transporter membrane protein 2 (HAAT family)</fullName>
    </submittedName>
</protein>
<feature type="transmembrane region" description="Helical" evidence="6">
    <location>
        <begin position="347"/>
        <end position="366"/>
    </location>
</feature>
<dbReference type="EMBL" id="QBKP01000001">
    <property type="protein sequence ID" value="PTX53248.1"/>
    <property type="molecule type" value="Genomic_DNA"/>
</dbReference>
<keyword evidence="3 6" id="KW-0812">Transmembrane</keyword>
<gene>
    <name evidence="7" type="ORF">C8N34_101160</name>
</gene>
<proteinExistence type="predicted"/>
<organism evidence="7 8">
    <name type="scientific">Gemmobacter caeni</name>
    <dbReference type="NCBI Taxonomy" id="589035"/>
    <lineage>
        <taxon>Bacteria</taxon>
        <taxon>Pseudomonadati</taxon>
        <taxon>Pseudomonadota</taxon>
        <taxon>Alphaproteobacteria</taxon>
        <taxon>Rhodobacterales</taxon>
        <taxon>Paracoccaceae</taxon>
        <taxon>Gemmobacter</taxon>
    </lineage>
</organism>
<dbReference type="GO" id="GO:0005886">
    <property type="term" value="C:plasma membrane"/>
    <property type="evidence" value="ECO:0007669"/>
    <property type="project" value="UniProtKB-SubCell"/>
</dbReference>
<accession>A0A2T6BB35</accession>
<keyword evidence="8" id="KW-1185">Reference proteome</keyword>
<sequence length="433" mass="46267">MSKNLYLFAGVVALFLFTGLVLTSWNQTLLILNFALVSSIMALGVNIQWGYAGLFNTGVMGFAALGGLAVVLVNSRPVPEAWSAGGFGILAGLALGALTIAATIFLRRRMVKGRARSLATVALLVGGFFLFRAVFDPAVDAVEAINPTIQGNLGGLGLPVLLAWPAGGLLAALAAWGIGKTALGLRSDYLAIATLGIAEIIVAVMKNEDWLARGVKMMDLKERPWPVPYEVSLQQNPRFLELAANWGFDPVSASSVVVKLCYMVMILIVLGLLIWLSERALNSPWGRMMRAIRDNEDAARAMGKDVTKKHLHIFILGSAVIGIAGAMLTSMDGILNPGTYQPLRFTFLIWVMVIVGGSGNNWGALLGGLLVGWLWLIVETLGPMVMGGITAGMAPGPLKSHLVDSAQHMRLLTMGIILLLVLRFSPRGLIPEK</sequence>
<evidence type="ECO:0000256" key="2">
    <source>
        <dbReference type="ARBA" id="ARBA00022475"/>
    </source>
</evidence>
<reference evidence="7 8" key="1">
    <citation type="submission" date="2018-04" db="EMBL/GenBank/DDBJ databases">
        <title>Genomic Encyclopedia of Archaeal and Bacterial Type Strains, Phase II (KMG-II): from individual species to whole genera.</title>
        <authorList>
            <person name="Goeker M."/>
        </authorList>
    </citation>
    <scope>NUCLEOTIDE SEQUENCE [LARGE SCALE GENOMIC DNA]</scope>
    <source>
        <strain evidence="7 8">DSM 21823</strain>
    </source>
</reference>
<dbReference type="InterPro" id="IPR001851">
    <property type="entry name" value="ABC_transp_permease"/>
</dbReference>
<evidence type="ECO:0000313" key="7">
    <source>
        <dbReference type="EMBL" id="PTX53248.1"/>
    </source>
</evidence>
<comment type="caution">
    <text evidence="7">The sequence shown here is derived from an EMBL/GenBank/DDBJ whole genome shotgun (WGS) entry which is preliminary data.</text>
</comment>
<dbReference type="PANTHER" id="PTHR30482:SF10">
    <property type="entry name" value="HIGH-AFFINITY BRANCHED-CHAIN AMINO ACID TRANSPORT PROTEIN BRAE"/>
    <property type="match status" value="1"/>
</dbReference>
<dbReference type="AlphaFoldDB" id="A0A2T6BB35"/>
<feature type="transmembrane region" description="Helical" evidence="6">
    <location>
        <begin position="189"/>
        <end position="205"/>
    </location>
</feature>
<dbReference type="CDD" id="cd06581">
    <property type="entry name" value="TM_PBP1_LivM_like"/>
    <property type="match status" value="1"/>
</dbReference>
<dbReference type="InterPro" id="IPR043428">
    <property type="entry name" value="LivM-like"/>
</dbReference>
<feature type="transmembrane region" description="Helical" evidence="6">
    <location>
        <begin position="29"/>
        <end position="47"/>
    </location>
</feature>
<keyword evidence="2" id="KW-1003">Cell membrane</keyword>
<dbReference type="GO" id="GO:0015658">
    <property type="term" value="F:branched-chain amino acid transmembrane transporter activity"/>
    <property type="evidence" value="ECO:0007669"/>
    <property type="project" value="InterPro"/>
</dbReference>
<feature type="transmembrane region" description="Helical" evidence="6">
    <location>
        <begin position="311"/>
        <end position="335"/>
    </location>
</feature>
<feature type="transmembrane region" description="Helical" evidence="6">
    <location>
        <begin position="373"/>
        <end position="394"/>
    </location>
</feature>
<dbReference type="PANTHER" id="PTHR30482">
    <property type="entry name" value="HIGH-AFFINITY BRANCHED-CHAIN AMINO ACID TRANSPORT SYSTEM PERMEASE"/>
    <property type="match status" value="1"/>
</dbReference>
<evidence type="ECO:0000256" key="4">
    <source>
        <dbReference type="ARBA" id="ARBA00022989"/>
    </source>
</evidence>
<feature type="transmembrane region" description="Helical" evidence="6">
    <location>
        <begin position="256"/>
        <end position="277"/>
    </location>
</feature>
<feature type="transmembrane region" description="Helical" evidence="6">
    <location>
        <begin position="54"/>
        <end position="73"/>
    </location>
</feature>
<feature type="transmembrane region" description="Helical" evidence="6">
    <location>
        <begin position="85"/>
        <end position="106"/>
    </location>
</feature>
<evidence type="ECO:0000256" key="5">
    <source>
        <dbReference type="ARBA" id="ARBA00023136"/>
    </source>
</evidence>
<keyword evidence="5 6" id="KW-0472">Membrane</keyword>
<evidence type="ECO:0000256" key="6">
    <source>
        <dbReference type="SAM" id="Phobius"/>
    </source>
</evidence>
<keyword evidence="4 6" id="KW-1133">Transmembrane helix</keyword>
<feature type="transmembrane region" description="Helical" evidence="6">
    <location>
        <begin position="155"/>
        <end position="177"/>
    </location>
</feature>
<evidence type="ECO:0000256" key="1">
    <source>
        <dbReference type="ARBA" id="ARBA00004651"/>
    </source>
</evidence>
<dbReference type="Proteomes" id="UP000244224">
    <property type="component" value="Unassembled WGS sequence"/>
</dbReference>